<keyword evidence="8" id="KW-1185">Reference proteome</keyword>
<dbReference type="InterPro" id="IPR013324">
    <property type="entry name" value="RNA_pol_sigma_r3/r4-like"/>
</dbReference>
<accession>A0ABT3ZYR4</accession>
<keyword evidence="4" id="KW-0804">Transcription</keyword>
<dbReference type="PANTHER" id="PTHR43133:SF25">
    <property type="entry name" value="RNA POLYMERASE SIGMA FACTOR RFAY-RELATED"/>
    <property type="match status" value="1"/>
</dbReference>
<feature type="domain" description="RNA polymerase sigma-70 region 2" evidence="5">
    <location>
        <begin position="39"/>
        <end position="104"/>
    </location>
</feature>
<evidence type="ECO:0000259" key="5">
    <source>
        <dbReference type="Pfam" id="PF04542"/>
    </source>
</evidence>
<dbReference type="PANTHER" id="PTHR43133">
    <property type="entry name" value="RNA POLYMERASE ECF-TYPE SIGMA FACTO"/>
    <property type="match status" value="1"/>
</dbReference>
<dbReference type="InterPro" id="IPR014284">
    <property type="entry name" value="RNA_pol_sigma-70_dom"/>
</dbReference>
<evidence type="ECO:0000313" key="8">
    <source>
        <dbReference type="Proteomes" id="UP001207654"/>
    </source>
</evidence>
<comment type="similarity">
    <text evidence="1">Belongs to the sigma-70 factor family. ECF subfamily.</text>
</comment>
<dbReference type="Proteomes" id="UP001207654">
    <property type="component" value="Unassembled WGS sequence"/>
</dbReference>
<dbReference type="SUPFAM" id="SSF88659">
    <property type="entry name" value="Sigma3 and sigma4 domains of RNA polymerase sigma factors"/>
    <property type="match status" value="1"/>
</dbReference>
<dbReference type="NCBIfam" id="TIGR02937">
    <property type="entry name" value="sigma70-ECF"/>
    <property type="match status" value="1"/>
</dbReference>
<dbReference type="InterPro" id="IPR013249">
    <property type="entry name" value="RNA_pol_sigma70_r4_t2"/>
</dbReference>
<organism evidence="7 8">
    <name type="scientific">Archangium lansingense</name>
    <dbReference type="NCBI Taxonomy" id="2995310"/>
    <lineage>
        <taxon>Bacteria</taxon>
        <taxon>Pseudomonadati</taxon>
        <taxon>Myxococcota</taxon>
        <taxon>Myxococcia</taxon>
        <taxon>Myxococcales</taxon>
        <taxon>Cystobacterineae</taxon>
        <taxon>Archangiaceae</taxon>
        <taxon>Archangium</taxon>
    </lineage>
</organism>
<evidence type="ECO:0000256" key="1">
    <source>
        <dbReference type="ARBA" id="ARBA00010641"/>
    </source>
</evidence>
<dbReference type="CDD" id="cd06171">
    <property type="entry name" value="Sigma70_r4"/>
    <property type="match status" value="1"/>
</dbReference>
<dbReference type="InterPro" id="IPR007627">
    <property type="entry name" value="RNA_pol_sigma70_r2"/>
</dbReference>
<keyword evidence="2" id="KW-0805">Transcription regulation</keyword>
<comment type="caution">
    <text evidence="7">The sequence shown here is derived from an EMBL/GenBank/DDBJ whole genome shotgun (WGS) entry which is preliminary data.</text>
</comment>
<gene>
    <name evidence="7" type="ORF">OV287_08615</name>
</gene>
<dbReference type="Gene3D" id="1.10.1740.10">
    <property type="match status" value="1"/>
</dbReference>
<dbReference type="RefSeq" id="WP_267533509.1">
    <property type="nucleotide sequence ID" value="NZ_JAPNKA010000001.1"/>
</dbReference>
<evidence type="ECO:0000256" key="3">
    <source>
        <dbReference type="ARBA" id="ARBA00023082"/>
    </source>
</evidence>
<keyword evidence="3" id="KW-0731">Sigma factor</keyword>
<dbReference type="Pfam" id="PF04542">
    <property type="entry name" value="Sigma70_r2"/>
    <property type="match status" value="1"/>
</dbReference>
<dbReference type="Pfam" id="PF08281">
    <property type="entry name" value="Sigma70_r4_2"/>
    <property type="match status" value="1"/>
</dbReference>
<dbReference type="InterPro" id="IPR036388">
    <property type="entry name" value="WH-like_DNA-bd_sf"/>
</dbReference>
<proteinExistence type="inferred from homology"/>
<feature type="domain" description="RNA polymerase sigma factor 70 region 4 type 2" evidence="6">
    <location>
        <begin position="136"/>
        <end position="188"/>
    </location>
</feature>
<name>A0ABT3ZYR4_9BACT</name>
<dbReference type="EMBL" id="JAPNKA010000001">
    <property type="protein sequence ID" value="MCY1074547.1"/>
    <property type="molecule type" value="Genomic_DNA"/>
</dbReference>
<dbReference type="InterPro" id="IPR013325">
    <property type="entry name" value="RNA_pol_sigma_r2"/>
</dbReference>
<protein>
    <submittedName>
        <fullName evidence="7">RNA polymerase sigma factor</fullName>
    </submittedName>
</protein>
<evidence type="ECO:0000259" key="6">
    <source>
        <dbReference type="Pfam" id="PF08281"/>
    </source>
</evidence>
<dbReference type="InterPro" id="IPR039425">
    <property type="entry name" value="RNA_pol_sigma-70-like"/>
</dbReference>
<evidence type="ECO:0000313" key="7">
    <source>
        <dbReference type="EMBL" id="MCY1074547.1"/>
    </source>
</evidence>
<dbReference type="SUPFAM" id="SSF88946">
    <property type="entry name" value="Sigma2 domain of RNA polymerase sigma factors"/>
    <property type="match status" value="1"/>
</dbReference>
<sequence>MLRGAALTELERAGQGARVEVRPPTTPRLDSRWYAAFARQHELALHTTALRLCGNAADARDLVQDTLERGLRNLERFQVGTDGRAWLLTILHRLFIDRCRSRTREPRADVSTDELAERVAAPEGEAAPAWASISLEQLREVLGQVPEPFREVYQMHCLEGRSYDEIALRLGIAKNTVGTRLVRARRMLRELLAGPVQGAEAKEERHE</sequence>
<evidence type="ECO:0000256" key="2">
    <source>
        <dbReference type="ARBA" id="ARBA00023015"/>
    </source>
</evidence>
<reference evidence="7 8" key="1">
    <citation type="submission" date="2022-11" db="EMBL/GenBank/DDBJ databases">
        <title>Minimal conservation of predation-associated metabolite biosynthetic gene clusters underscores biosynthetic potential of Myxococcota including descriptions for ten novel species: Archangium lansinium sp. nov., Myxococcus landrumus sp. nov., Nannocystis bai.</title>
        <authorList>
            <person name="Ahearne A."/>
            <person name="Stevens C."/>
            <person name="Phillips K."/>
        </authorList>
    </citation>
    <scope>NUCLEOTIDE SEQUENCE [LARGE SCALE GENOMIC DNA]</scope>
    <source>
        <strain evidence="7 8">MIWBW</strain>
    </source>
</reference>
<dbReference type="Gene3D" id="1.10.10.10">
    <property type="entry name" value="Winged helix-like DNA-binding domain superfamily/Winged helix DNA-binding domain"/>
    <property type="match status" value="1"/>
</dbReference>
<evidence type="ECO:0000256" key="4">
    <source>
        <dbReference type="ARBA" id="ARBA00023163"/>
    </source>
</evidence>